<evidence type="ECO:0000256" key="4">
    <source>
        <dbReference type="ARBA" id="ARBA00022490"/>
    </source>
</evidence>
<dbReference type="RefSeq" id="XP_030632539.1">
    <property type="nucleotide sequence ID" value="XM_030776679.1"/>
</dbReference>
<comment type="subcellular location">
    <subcellularLocation>
        <location evidence="1">Cell membrane</location>
    </subcellularLocation>
    <subcellularLocation>
        <location evidence="2">Cytoplasm</location>
    </subcellularLocation>
</comment>
<feature type="region of interest" description="Disordered" evidence="8">
    <location>
        <begin position="1"/>
        <end position="46"/>
    </location>
</feature>
<keyword evidence="10" id="KW-1185">Reference proteome</keyword>
<keyword evidence="3" id="KW-1003">Cell membrane</keyword>
<keyword evidence="4" id="KW-0963">Cytoplasm</keyword>
<evidence type="ECO:0000256" key="8">
    <source>
        <dbReference type="SAM" id="MobiDB-lite"/>
    </source>
</evidence>
<dbReference type="SUPFAM" id="SSF57997">
    <property type="entry name" value="Tropomyosin"/>
    <property type="match status" value="1"/>
</dbReference>
<dbReference type="Gene3D" id="1.10.287.1490">
    <property type="match status" value="1"/>
</dbReference>
<evidence type="ECO:0000256" key="7">
    <source>
        <dbReference type="SAM" id="Coils"/>
    </source>
</evidence>
<evidence type="ECO:0000256" key="2">
    <source>
        <dbReference type="ARBA" id="ARBA00004496"/>
    </source>
</evidence>
<dbReference type="Proteomes" id="UP000504632">
    <property type="component" value="Chromosome 1"/>
</dbReference>
<dbReference type="GO" id="GO:0005737">
    <property type="term" value="C:cytoplasm"/>
    <property type="evidence" value="ECO:0007669"/>
    <property type="project" value="UniProtKB-SubCell"/>
</dbReference>
<feature type="compositionally biased region" description="Low complexity" evidence="8">
    <location>
        <begin position="9"/>
        <end position="20"/>
    </location>
</feature>
<keyword evidence="9" id="KW-0812">Transmembrane</keyword>
<evidence type="ECO:0000313" key="10">
    <source>
        <dbReference type="Proteomes" id="UP000504632"/>
    </source>
</evidence>
<sequence length="495" mass="54340">MTTKHRAKNNANSNDKSSSSHQDDVAKKNPKPSKADGSSVRSSGSGSGNITKILAALCYLVLVVGAGFASFYLQQVLEEVNQIRNRNEESVQKSAEMTQRVEYALQQVNSLKGSLEGLESALGSVQTELKGTRQLVHKGEAETRRVEEALQKLQNEILRDLSEGIREVKEARERDFSSLEHTVEERLAELSRSIADSIAEFTEAQGEAQGQLQELKAKVEGHEDPTLLKQELTAITNAVAELHTANQVAEGNTGVLQEQIATVRAELQTRNKEVVSISEEIDSVRSLVQGTASALRQEVSEAQIRVQAMTDRVQSLQNGQEQFSESLQSLEKDLREEDSKVEKRVDELEVRLKVAEENGEALATSGSEQNSRLEALLSKYDSHESSLTAQGQAAERSRQALQSELEGLKSSLAEIYSTLTTLDSTKTKLEAVEEKLDDLGDTTIFSQTVKDLQALRTTVDSLVAKTDQLESHERAISALQSALKKTKSTAEGHQK</sequence>
<evidence type="ECO:0000256" key="1">
    <source>
        <dbReference type="ARBA" id="ARBA00004236"/>
    </source>
</evidence>
<gene>
    <name evidence="11" type="primary">ckap4</name>
</gene>
<dbReference type="PANTHER" id="PTHR45161:SF1">
    <property type="entry name" value="CYTOSKELETON-ASSOCIATED PROTEIN 4"/>
    <property type="match status" value="1"/>
</dbReference>
<keyword evidence="5" id="KW-0597">Phosphoprotein</keyword>
<keyword evidence="7" id="KW-0175">Coiled coil</keyword>
<feature type="coiled-coil region" evidence="7">
    <location>
        <begin position="422"/>
        <end position="489"/>
    </location>
</feature>
<keyword evidence="9" id="KW-1133">Transmembrane helix</keyword>
<protein>
    <submittedName>
        <fullName evidence="11">Cytoskeleton-associated protein 4</fullName>
    </submittedName>
</protein>
<dbReference type="CTD" id="10970"/>
<dbReference type="PANTHER" id="PTHR45161">
    <property type="entry name" value="CYTOSKELETON-ASSOCIATED PROTEIN 4"/>
    <property type="match status" value="1"/>
</dbReference>
<evidence type="ECO:0000256" key="5">
    <source>
        <dbReference type="ARBA" id="ARBA00022553"/>
    </source>
</evidence>
<dbReference type="GeneID" id="115813947"/>
<accession>A0A6J2VKK9</accession>
<proteinExistence type="predicted"/>
<feature type="transmembrane region" description="Helical" evidence="9">
    <location>
        <begin position="53"/>
        <end position="73"/>
    </location>
</feature>
<evidence type="ECO:0000256" key="6">
    <source>
        <dbReference type="ARBA" id="ARBA00023136"/>
    </source>
</evidence>
<keyword evidence="6 9" id="KW-0472">Membrane</keyword>
<dbReference type="AlphaFoldDB" id="A0A6J2VKK9"/>
<reference evidence="11" key="1">
    <citation type="submission" date="2025-08" db="UniProtKB">
        <authorList>
            <consortium name="RefSeq"/>
        </authorList>
    </citation>
    <scope>IDENTIFICATION</scope>
</reference>
<dbReference type="Gene3D" id="1.10.287.510">
    <property type="entry name" value="Helix hairpin bin"/>
    <property type="match status" value="1"/>
</dbReference>
<dbReference type="InParanoid" id="A0A6J2VKK9"/>
<dbReference type="OrthoDB" id="9944809at2759"/>
<feature type="coiled-coil region" evidence="7">
    <location>
        <begin position="292"/>
        <end position="365"/>
    </location>
</feature>
<evidence type="ECO:0000313" key="11">
    <source>
        <dbReference type="RefSeq" id="XP_030632539.1"/>
    </source>
</evidence>
<name>A0A6J2VKK9_CHACN</name>
<organism evidence="10 11">
    <name type="scientific">Chanos chanos</name>
    <name type="common">Milkfish</name>
    <name type="synonym">Mugil chanos</name>
    <dbReference type="NCBI Taxonomy" id="29144"/>
    <lineage>
        <taxon>Eukaryota</taxon>
        <taxon>Metazoa</taxon>
        <taxon>Chordata</taxon>
        <taxon>Craniata</taxon>
        <taxon>Vertebrata</taxon>
        <taxon>Euteleostomi</taxon>
        <taxon>Actinopterygii</taxon>
        <taxon>Neopterygii</taxon>
        <taxon>Teleostei</taxon>
        <taxon>Ostariophysi</taxon>
        <taxon>Gonorynchiformes</taxon>
        <taxon>Chanidae</taxon>
        <taxon>Chanos</taxon>
    </lineage>
</organism>
<evidence type="ECO:0000256" key="3">
    <source>
        <dbReference type="ARBA" id="ARBA00022475"/>
    </source>
</evidence>
<evidence type="ECO:0000256" key="9">
    <source>
        <dbReference type="SAM" id="Phobius"/>
    </source>
</evidence>
<dbReference type="GO" id="GO:0005886">
    <property type="term" value="C:plasma membrane"/>
    <property type="evidence" value="ECO:0007669"/>
    <property type="project" value="UniProtKB-SubCell"/>
</dbReference>